<name>A0A5S3WU78_9GAMM</name>
<dbReference type="Proteomes" id="UP000306719">
    <property type="component" value="Unassembled WGS sequence"/>
</dbReference>
<dbReference type="InterPro" id="IPR027417">
    <property type="entry name" value="P-loop_NTPase"/>
</dbReference>
<dbReference type="AlphaFoldDB" id="A0A5S3WU78"/>
<accession>A0A5S3WU78</accession>
<evidence type="ECO:0000313" key="6">
    <source>
        <dbReference type="EMBL" id="TMP28328.1"/>
    </source>
</evidence>
<evidence type="ECO:0000256" key="3">
    <source>
        <dbReference type="ARBA" id="ARBA00022840"/>
    </source>
</evidence>
<reference evidence="7" key="3">
    <citation type="submission" date="2019-09" db="EMBL/GenBank/DDBJ databases">
        <title>Co-occurence of chitin degradation, pigmentation and bioactivity in marine Pseudoalteromonas.</title>
        <authorList>
            <person name="Sonnenschein E.C."/>
            <person name="Bech P.K."/>
        </authorList>
    </citation>
    <scope>NUCLEOTIDE SEQUENCE</scope>
    <source>
        <strain evidence="7">S2599</strain>
        <strain evidence="9">S2676</strain>
    </source>
</reference>
<sequence>MSKSIITLNGIKKVYATEEMETHALRGVNLEIKEGEFVSICGPSGCGKSTLLSILGLLDIPSEGTYMLDGMDVSSLSIKEAAAIRNQKIGFIFQSFNLIDELSVYDNVALPLDYANTQYSDEEIRTRVEKCLATVDMLNRAGHKPNQLSGGQQQRVAIARALVCEPALLLVDEATGNLDSKNGDAVMAMLKSLNDNGTTICLVTHDPRYADHANKQFRLSEGLIEQHIEQVAEAV</sequence>
<feature type="domain" description="ABC transporter" evidence="5">
    <location>
        <begin position="6"/>
        <end position="234"/>
    </location>
</feature>
<dbReference type="GO" id="GO:0005886">
    <property type="term" value="C:plasma membrane"/>
    <property type="evidence" value="ECO:0007669"/>
    <property type="project" value="TreeGrafter"/>
</dbReference>
<evidence type="ECO:0000259" key="5">
    <source>
        <dbReference type="PROSITE" id="PS50893"/>
    </source>
</evidence>
<dbReference type="PANTHER" id="PTHR24220">
    <property type="entry name" value="IMPORT ATP-BINDING PROTEIN"/>
    <property type="match status" value="1"/>
</dbReference>
<keyword evidence="3 7" id="KW-0067">ATP-binding</keyword>
<dbReference type="InterPro" id="IPR015854">
    <property type="entry name" value="ABC_transpr_LolD-like"/>
</dbReference>
<evidence type="ECO:0000256" key="1">
    <source>
        <dbReference type="ARBA" id="ARBA00022448"/>
    </source>
</evidence>
<dbReference type="InterPro" id="IPR003593">
    <property type="entry name" value="AAA+_ATPase"/>
</dbReference>
<dbReference type="GO" id="GO:0005524">
    <property type="term" value="F:ATP binding"/>
    <property type="evidence" value="ECO:0007669"/>
    <property type="project" value="UniProtKB-KW"/>
</dbReference>
<dbReference type="InterPro" id="IPR017911">
    <property type="entry name" value="MacB-like_ATP-bd"/>
</dbReference>
<dbReference type="Proteomes" id="UP000310249">
    <property type="component" value="Unassembled WGS sequence"/>
</dbReference>
<dbReference type="GO" id="GO:0022857">
    <property type="term" value="F:transmembrane transporter activity"/>
    <property type="evidence" value="ECO:0007669"/>
    <property type="project" value="TreeGrafter"/>
</dbReference>
<dbReference type="Gene3D" id="3.40.50.300">
    <property type="entry name" value="P-loop containing nucleotide triphosphate hydrolases"/>
    <property type="match status" value="1"/>
</dbReference>
<dbReference type="RefSeq" id="WP_054016499.1">
    <property type="nucleotide sequence ID" value="NZ_PNCH01000066.1"/>
</dbReference>
<gene>
    <name evidence="7" type="ORF">CWB98_20830</name>
    <name evidence="6" type="ORF">CWB99_12095</name>
</gene>
<dbReference type="Pfam" id="PF00005">
    <property type="entry name" value="ABC_tran"/>
    <property type="match status" value="1"/>
</dbReference>
<dbReference type="PROSITE" id="PS50893">
    <property type="entry name" value="ABC_TRANSPORTER_2"/>
    <property type="match status" value="1"/>
</dbReference>
<evidence type="ECO:0000313" key="7">
    <source>
        <dbReference type="EMBL" id="TMP32905.1"/>
    </source>
</evidence>
<evidence type="ECO:0000256" key="4">
    <source>
        <dbReference type="ARBA" id="ARBA00038388"/>
    </source>
</evidence>
<reference evidence="8 9" key="1">
    <citation type="submission" date="2018-01" db="EMBL/GenBank/DDBJ databases">
        <authorList>
            <person name="Paulsen S."/>
            <person name="Gram L.K."/>
        </authorList>
    </citation>
    <scope>NUCLEOTIDE SEQUENCE [LARGE SCALE GENOMIC DNA]</scope>
    <source>
        <strain evidence="7 8">S2599</strain>
        <strain evidence="6 9">S2676</strain>
    </source>
</reference>
<dbReference type="OrthoDB" id="6224429at2"/>
<evidence type="ECO:0000313" key="8">
    <source>
        <dbReference type="Proteomes" id="UP000306719"/>
    </source>
</evidence>
<dbReference type="SMART" id="SM00382">
    <property type="entry name" value="AAA"/>
    <property type="match status" value="1"/>
</dbReference>
<keyword evidence="1" id="KW-0813">Transport</keyword>
<dbReference type="GO" id="GO:1902495">
    <property type="term" value="C:transmembrane transporter complex"/>
    <property type="evidence" value="ECO:0007669"/>
    <property type="project" value="UniProtKB-ARBA"/>
</dbReference>
<evidence type="ECO:0000256" key="2">
    <source>
        <dbReference type="ARBA" id="ARBA00022741"/>
    </source>
</evidence>
<comment type="caution">
    <text evidence="7">The sequence shown here is derived from an EMBL/GenBank/DDBJ whole genome shotgun (WGS) entry which is preliminary data.</text>
</comment>
<dbReference type="GO" id="GO:0016887">
    <property type="term" value="F:ATP hydrolysis activity"/>
    <property type="evidence" value="ECO:0007669"/>
    <property type="project" value="InterPro"/>
</dbReference>
<evidence type="ECO:0000313" key="9">
    <source>
        <dbReference type="Proteomes" id="UP000310249"/>
    </source>
</evidence>
<keyword evidence="2" id="KW-0547">Nucleotide-binding</keyword>
<comment type="similarity">
    <text evidence="4">Belongs to the ABC transporter superfamily. Macrolide exporter (TC 3.A.1.122) family.</text>
</comment>
<protein>
    <submittedName>
        <fullName evidence="7">ABC transporter ATP-binding protein</fullName>
    </submittedName>
</protein>
<dbReference type="EMBL" id="PNCI01000026">
    <property type="protein sequence ID" value="TMP28328.1"/>
    <property type="molecule type" value="Genomic_DNA"/>
</dbReference>
<dbReference type="InterPro" id="IPR017871">
    <property type="entry name" value="ABC_transporter-like_CS"/>
</dbReference>
<dbReference type="SUPFAM" id="SSF52540">
    <property type="entry name" value="P-loop containing nucleoside triphosphate hydrolases"/>
    <property type="match status" value="1"/>
</dbReference>
<proteinExistence type="inferred from homology"/>
<dbReference type="PROSITE" id="PS00211">
    <property type="entry name" value="ABC_TRANSPORTER_1"/>
    <property type="match status" value="1"/>
</dbReference>
<dbReference type="InterPro" id="IPR003439">
    <property type="entry name" value="ABC_transporter-like_ATP-bd"/>
</dbReference>
<organism evidence="7 8">
    <name type="scientific">Pseudoalteromonas rubra</name>
    <dbReference type="NCBI Taxonomy" id="43658"/>
    <lineage>
        <taxon>Bacteria</taxon>
        <taxon>Pseudomonadati</taxon>
        <taxon>Pseudomonadota</taxon>
        <taxon>Gammaproteobacteria</taxon>
        <taxon>Alteromonadales</taxon>
        <taxon>Pseudoalteromonadaceae</taxon>
        <taxon>Pseudoalteromonas</taxon>
    </lineage>
</organism>
<dbReference type="PANTHER" id="PTHR24220:SF648">
    <property type="entry name" value="ABC TRANSPORTER ATP-BINDING PROTEIN YTRE"/>
    <property type="match status" value="1"/>
</dbReference>
<dbReference type="CDD" id="cd03255">
    <property type="entry name" value="ABC_MJ0796_LolCDE_FtsE"/>
    <property type="match status" value="1"/>
</dbReference>
<dbReference type="FunFam" id="3.40.50.300:FF:000032">
    <property type="entry name" value="Export ABC transporter ATP-binding protein"/>
    <property type="match status" value="1"/>
</dbReference>
<dbReference type="EMBL" id="PNCJ01000043">
    <property type="protein sequence ID" value="TMP32905.1"/>
    <property type="molecule type" value="Genomic_DNA"/>
</dbReference>
<reference evidence="8" key="2">
    <citation type="submission" date="2019-06" db="EMBL/GenBank/DDBJ databases">
        <title>Co-occurence of chitin degradation, pigmentation and bioactivity in marine Pseudoalteromonas.</title>
        <authorList>
            <person name="Sonnenschein E.C."/>
            <person name="Bech P.K."/>
        </authorList>
    </citation>
    <scope>NUCLEOTIDE SEQUENCE [LARGE SCALE GENOMIC DNA]</scope>
    <source>
        <strain evidence="8">S2599</strain>
        <strain evidence="6">S2676</strain>
    </source>
</reference>